<reference evidence="2" key="1">
    <citation type="submission" date="2019-03" db="EMBL/GenBank/DDBJ databases">
        <title>Lake Tanganyika Metagenome-Assembled Genomes (MAGs).</title>
        <authorList>
            <person name="Tran P."/>
        </authorList>
    </citation>
    <scope>NUCLEOTIDE SEQUENCE</scope>
    <source>
        <strain evidence="2">K_DeepCast_65m_m2_066</strain>
    </source>
</reference>
<sequence>MGARRLCFALICALSLRCIPLAEAACQGLPVARSWLSLAHAAEADVTIQYFGHNFFQLTTSKGTQIITDPLTPGWYPTSPTVYPHAVTVGREHPHHNYVQLARGNPVILRGLAHAGADWQRIHTQVQEVMIFSVPIYQNGFVGALKGAAFVFDLGSLCIIHLGDLSHRLTPEQLQQIGRVDMALVPIDGTYTMDAETAREVVQQLTPKIAIPMHYRDDRRRVERFTRGLPTRRPQHDTLRVNKATLPVALEIVVLTPQGARE</sequence>
<protein>
    <submittedName>
        <fullName evidence="2">MBL fold metallo-hydrolase</fullName>
    </submittedName>
</protein>
<keyword evidence="1" id="KW-0732">Signal</keyword>
<dbReference type="Gene3D" id="3.60.15.10">
    <property type="entry name" value="Ribonuclease Z/Hydroxyacylglutathione hydrolase-like"/>
    <property type="match status" value="1"/>
</dbReference>
<dbReference type="SUPFAM" id="SSF56281">
    <property type="entry name" value="Metallo-hydrolase/oxidoreductase"/>
    <property type="match status" value="1"/>
</dbReference>
<dbReference type="Proteomes" id="UP000712673">
    <property type="component" value="Unassembled WGS sequence"/>
</dbReference>
<dbReference type="Pfam" id="PF13483">
    <property type="entry name" value="Lactamase_B_3"/>
    <property type="match status" value="1"/>
</dbReference>
<evidence type="ECO:0000313" key="3">
    <source>
        <dbReference type="Proteomes" id="UP000712673"/>
    </source>
</evidence>
<organism evidence="2 3">
    <name type="scientific">Tectimicrobiota bacterium</name>
    <dbReference type="NCBI Taxonomy" id="2528274"/>
    <lineage>
        <taxon>Bacteria</taxon>
        <taxon>Pseudomonadati</taxon>
        <taxon>Nitrospinota/Tectimicrobiota group</taxon>
        <taxon>Candidatus Tectimicrobiota</taxon>
    </lineage>
</organism>
<feature type="signal peptide" evidence="1">
    <location>
        <begin position="1"/>
        <end position="24"/>
    </location>
</feature>
<evidence type="ECO:0000256" key="1">
    <source>
        <dbReference type="SAM" id="SignalP"/>
    </source>
</evidence>
<dbReference type="AlphaFoldDB" id="A0A937W1C4"/>
<dbReference type="EMBL" id="VGLS01000413">
    <property type="protein sequence ID" value="MBM3224822.1"/>
    <property type="molecule type" value="Genomic_DNA"/>
</dbReference>
<name>A0A937W1C4_UNCTE</name>
<gene>
    <name evidence="2" type="ORF">FJZ47_13595</name>
</gene>
<comment type="caution">
    <text evidence="2">The sequence shown here is derived from an EMBL/GenBank/DDBJ whole genome shotgun (WGS) entry which is preliminary data.</text>
</comment>
<dbReference type="PANTHER" id="PTHR39189">
    <property type="entry name" value="UPF0173 METAL-DEPENDENT HYDROLASE YTKL"/>
    <property type="match status" value="1"/>
</dbReference>
<proteinExistence type="predicted"/>
<evidence type="ECO:0000313" key="2">
    <source>
        <dbReference type="EMBL" id="MBM3224822.1"/>
    </source>
</evidence>
<accession>A0A937W1C4</accession>
<dbReference type="PANTHER" id="PTHR39189:SF1">
    <property type="entry name" value="UPF0173 METAL-DEPENDENT HYDROLASE YTKL"/>
    <property type="match status" value="1"/>
</dbReference>
<dbReference type="InterPro" id="IPR036866">
    <property type="entry name" value="RibonucZ/Hydroxyglut_hydro"/>
</dbReference>
<feature type="chain" id="PRO_5037714771" evidence="1">
    <location>
        <begin position="25"/>
        <end position="262"/>
    </location>
</feature>